<evidence type="ECO:0000256" key="14">
    <source>
        <dbReference type="ARBA" id="ARBA00026218"/>
    </source>
</evidence>
<dbReference type="Proteomes" id="UP000663829">
    <property type="component" value="Unassembled WGS sequence"/>
</dbReference>
<evidence type="ECO:0000256" key="22">
    <source>
        <dbReference type="ARBA" id="ARBA00049032"/>
    </source>
</evidence>
<dbReference type="GO" id="GO:0008828">
    <property type="term" value="F:dATP diphosphatase activity"/>
    <property type="evidence" value="ECO:0007669"/>
    <property type="project" value="UniProtKB-EC"/>
</dbReference>
<evidence type="ECO:0000313" key="26">
    <source>
        <dbReference type="EMBL" id="CAF3644734.1"/>
    </source>
</evidence>
<dbReference type="InterPro" id="IPR000086">
    <property type="entry name" value="NUDIX_hydrolase_dom"/>
</dbReference>
<evidence type="ECO:0000256" key="6">
    <source>
        <dbReference type="ARBA" id="ARBA00022801"/>
    </source>
</evidence>
<dbReference type="InterPro" id="IPR015797">
    <property type="entry name" value="NUDIX_hydrolase-like_dom_sf"/>
</dbReference>
<dbReference type="EMBL" id="CAJOBC010000980">
    <property type="protein sequence ID" value="CAF3644734.1"/>
    <property type="molecule type" value="Genomic_DNA"/>
</dbReference>
<keyword evidence="6" id="KW-0378">Hydrolase</keyword>
<reference evidence="25" key="1">
    <citation type="submission" date="2021-02" db="EMBL/GenBank/DDBJ databases">
        <authorList>
            <person name="Nowell W R."/>
        </authorList>
    </citation>
    <scope>NUCLEOTIDE SEQUENCE</scope>
</reference>
<dbReference type="Proteomes" id="UP000681722">
    <property type="component" value="Unassembled WGS sequence"/>
</dbReference>
<evidence type="ECO:0000256" key="1">
    <source>
        <dbReference type="ARBA" id="ARBA00001946"/>
    </source>
</evidence>
<evidence type="ECO:0000256" key="11">
    <source>
        <dbReference type="ARBA" id="ARBA00024486"/>
    </source>
</evidence>
<dbReference type="OrthoDB" id="408303at2759"/>
<dbReference type="EC" id="3.6.1.56" evidence="13"/>
<dbReference type="GO" id="GO:0005737">
    <property type="term" value="C:cytoplasm"/>
    <property type="evidence" value="ECO:0007669"/>
    <property type="project" value="TreeGrafter"/>
</dbReference>
<evidence type="ECO:0000256" key="3">
    <source>
        <dbReference type="ARBA" id="ARBA00005582"/>
    </source>
</evidence>
<dbReference type="GO" id="GO:0046872">
    <property type="term" value="F:metal ion binding"/>
    <property type="evidence" value="ECO:0007669"/>
    <property type="project" value="UniProtKB-KW"/>
</dbReference>
<comment type="similarity">
    <text evidence="3">Belongs to the Nudix hydrolase family.</text>
</comment>
<evidence type="ECO:0000256" key="5">
    <source>
        <dbReference type="ARBA" id="ARBA00022723"/>
    </source>
</evidence>
<comment type="subunit">
    <text evidence="4">Monomer.</text>
</comment>
<dbReference type="InterPro" id="IPR020084">
    <property type="entry name" value="NUDIX_hydrolase_CS"/>
</dbReference>
<comment type="catalytic activity">
    <reaction evidence="9">
        <text>8-oxo-dATP + H2O = 8-oxo-dAMP + diphosphate + H(+)</text>
        <dbReference type="Rhea" id="RHEA:65396"/>
        <dbReference type="ChEBI" id="CHEBI:15377"/>
        <dbReference type="ChEBI" id="CHEBI:15378"/>
        <dbReference type="ChEBI" id="CHEBI:33019"/>
        <dbReference type="ChEBI" id="CHEBI:71361"/>
        <dbReference type="ChEBI" id="CHEBI:172871"/>
    </reaction>
    <physiologicalReaction direction="left-to-right" evidence="9">
        <dbReference type="Rhea" id="RHEA:65397"/>
    </physiologicalReaction>
</comment>
<dbReference type="Gene3D" id="3.90.79.10">
    <property type="entry name" value="Nucleoside Triphosphate Pyrophosphohydrolase"/>
    <property type="match status" value="1"/>
</dbReference>
<keyword evidence="7" id="KW-0460">Magnesium</keyword>
<evidence type="ECO:0000256" key="2">
    <source>
        <dbReference type="ARBA" id="ARBA00004123"/>
    </source>
</evidence>
<evidence type="ECO:0000256" key="9">
    <source>
        <dbReference type="ARBA" id="ARBA00024448"/>
    </source>
</evidence>
<evidence type="ECO:0000256" key="18">
    <source>
        <dbReference type="ARBA" id="ARBA00031927"/>
    </source>
</evidence>
<name>A0A813WMA2_9BILA</name>
<comment type="catalytic activity">
    <reaction evidence="10">
        <text>2-oxo-dATP + H2O = 2-oxo-dAMP + diphosphate + H(+)</text>
        <dbReference type="Rhea" id="RHEA:31583"/>
        <dbReference type="ChEBI" id="CHEBI:15377"/>
        <dbReference type="ChEBI" id="CHEBI:15378"/>
        <dbReference type="ChEBI" id="CHEBI:33019"/>
        <dbReference type="ChEBI" id="CHEBI:63212"/>
        <dbReference type="ChEBI" id="CHEBI:77897"/>
        <dbReference type="EC" id="3.6.1.56"/>
    </reaction>
    <physiologicalReaction direction="left-to-right" evidence="10">
        <dbReference type="Rhea" id="RHEA:31584"/>
    </physiologicalReaction>
</comment>
<dbReference type="EMBL" id="CAJNOQ010000980">
    <property type="protein sequence ID" value="CAF0857002.1"/>
    <property type="molecule type" value="Genomic_DNA"/>
</dbReference>
<feature type="domain" description="Nudix hydrolase" evidence="24">
    <location>
        <begin position="8"/>
        <end position="137"/>
    </location>
</feature>
<evidence type="ECO:0000256" key="23">
    <source>
        <dbReference type="ARBA" id="ARBA00053094"/>
    </source>
</evidence>
<protein>
    <recommendedName>
        <fullName evidence="14">Oxidized purine nucleoside triphosphate hydrolase</fullName>
        <ecNumber evidence="13">3.6.1.56</ecNumber>
    </recommendedName>
    <alternativeName>
        <fullName evidence="18">2-hydroxy-dATP diphosphatase</fullName>
    </alternativeName>
    <alternativeName>
        <fullName evidence="17">7,8-dihydro-8-oxoguanine triphosphatase</fullName>
    </alternativeName>
    <alternativeName>
        <fullName evidence="16">8-oxo-dGTPase</fullName>
    </alternativeName>
    <alternativeName>
        <fullName evidence="19">Methylated purine nucleoside triphosphate hydrolase</fullName>
    </alternativeName>
    <alternativeName>
        <fullName evidence="15">Nucleoside diphosphate-linked moiety X motif 1</fullName>
    </alternativeName>
</protein>
<comment type="catalytic activity">
    <reaction evidence="12">
        <text>2-oxo-ATP + H2O = 2-oxo-AMP + diphosphate + H(+)</text>
        <dbReference type="Rhea" id="RHEA:67392"/>
        <dbReference type="ChEBI" id="CHEBI:15377"/>
        <dbReference type="ChEBI" id="CHEBI:15378"/>
        <dbReference type="ChEBI" id="CHEBI:33019"/>
        <dbReference type="ChEBI" id="CHEBI:71395"/>
        <dbReference type="ChEBI" id="CHEBI:172878"/>
    </reaction>
    <physiologicalReaction direction="left-to-right" evidence="12">
        <dbReference type="Rhea" id="RHEA:67393"/>
    </physiologicalReaction>
</comment>
<comment type="cofactor">
    <cofactor evidence="1">
        <name>Mg(2+)</name>
        <dbReference type="ChEBI" id="CHEBI:18420"/>
    </cofactor>
</comment>
<accession>A0A813WMA2</accession>
<comment type="catalytic activity">
    <reaction evidence="20">
        <text>N(6)-methyl-ATP + H2O = N(6)-methyl-AMP + diphosphate + H(+)</text>
        <dbReference type="Rhea" id="RHEA:67608"/>
        <dbReference type="ChEBI" id="CHEBI:15377"/>
        <dbReference type="ChEBI" id="CHEBI:15378"/>
        <dbReference type="ChEBI" id="CHEBI:33019"/>
        <dbReference type="ChEBI" id="CHEBI:144842"/>
        <dbReference type="ChEBI" id="CHEBI:172873"/>
    </reaction>
    <physiologicalReaction direction="left-to-right" evidence="20">
        <dbReference type="Rhea" id="RHEA:67609"/>
    </physiologicalReaction>
</comment>
<evidence type="ECO:0000256" key="21">
    <source>
        <dbReference type="ARBA" id="ARBA00048894"/>
    </source>
</evidence>
<proteinExistence type="inferred from homology"/>
<keyword evidence="5" id="KW-0479">Metal-binding</keyword>
<sequence length="159" mass="18729">MHGSKVLPLHKKSRLLIRQSDKLLLGYKKRGFGASKYNGFGGKQEENETILECAQRELFEESGLTCTDLKEVGNLLFDFDDTQTQLRVTVFSGHTIFGNLVETDEMKPQWFDINALPYDQMWQDDVLWYPYYLKQKKFEGIFRFKDEDVMLTHFVRQTE</sequence>
<evidence type="ECO:0000256" key="8">
    <source>
        <dbReference type="ARBA" id="ARBA00023242"/>
    </source>
</evidence>
<dbReference type="AlphaFoldDB" id="A0A813WMA2"/>
<comment type="caution">
    <text evidence="25">The sequence shown here is derived from an EMBL/GenBank/DDBJ whole genome shotgun (WGS) entry which is preliminary data.</text>
</comment>
<dbReference type="GO" id="GO:0008413">
    <property type="term" value="F:8-oxo-7,8-dihydroguanosine triphosphate pyrophosphatase activity"/>
    <property type="evidence" value="ECO:0007669"/>
    <property type="project" value="InterPro"/>
</dbReference>
<comment type="subcellular location">
    <subcellularLocation>
        <location evidence="2">Nucleus</location>
    </subcellularLocation>
</comment>
<evidence type="ECO:0000256" key="16">
    <source>
        <dbReference type="ARBA" id="ARBA00030634"/>
    </source>
</evidence>
<comment type="function">
    <text evidence="23">Oxidized purine nucleoside triphosphate hydrolase which is a prominent sanitizer of the oxidized nucleotide pool. Catalyzes the hydrolysis of 2-oxo-dATP (2-hydroxy-dATP) into 2-oxo-dAMP. Also has a significant hydrolase activity toward 2-oxo-ATP, 8-oxo-dGTP and 8-oxo-dATP. Through the hydrolysis of oxidized purine nucleoside triphosphates, prevents their incorporation into DNA and the subsequent transversions A:T to C:G and G:C to T:A. Also catalyzes the hydrolysis of methylated purine nucleoside triphosphate preventing their integration into DNA. Through this antimutagenic activity protects cells from oxidative stress.</text>
</comment>
<evidence type="ECO:0000256" key="13">
    <source>
        <dbReference type="ARBA" id="ARBA00026103"/>
    </source>
</evidence>
<keyword evidence="27" id="KW-1185">Reference proteome</keyword>
<comment type="catalytic activity">
    <reaction evidence="21">
        <text>O(6)-methyl-dGTP + H2O = O(6)-methyl-dGMP + diphosphate + H(+)</text>
        <dbReference type="Rhea" id="RHEA:67600"/>
        <dbReference type="ChEBI" id="CHEBI:15377"/>
        <dbReference type="ChEBI" id="CHEBI:15378"/>
        <dbReference type="ChEBI" id="CHEBI:33019"/>
        <dbReference type="ChEBI" id="CHEBI:169974"/>
        <dbReference type="ChEBI" id="CHEBI:169975"/>
    </reaction>
    <physiologicalReaction direction="left-to-right" evidence="21">
        <dbReference type="Rhea" id="RHEA:67601"/>
    </physiologicalReaction>
</comment>
<dbReference type="GO" id="GO:0005634">
    <property type="term" value="C:nucleus"/>
    <property type="evidence" value="ECO:0007669"/>
    <property type="project" value="UniProtKB-SubCell"/>
</dbReference>
<evidence type="ECO:0000256" key="4">
    <source>
        <dbReference type="ARBA" id="ARBA00011245"/>
    </source>
</evidence>
<dbReference type="GO" id="GO:0042262">
    <property type="term" value="P:DNA protection"/>
    <property type="evidence" value="ECO:0007669"/>
    <property type="project" value="InterPro"/>
</dbReference>
<evidence type="ECO:0000256" key="12">
    <source>
        <dbReference type="ARBA" id="ARBA00024596"/>
    </source>
</evidence>
<evidence type="ECO:0000256" key="17">
    <source>
        <dbReference type="ARBA" id="ARBA00030682"/>
    </source>
</evidence>
<dbReference type="PROSITE" id="PS00893">
    <property type="entry name" value="NUDIX_BOX"/>
    <property type="match status" value="1"/>
</dbReference>
<dbReference type="PANTHER" id="PTHR43758:SF2">
    <property type="entry name" value="OXIDIZED PURINE NUCLEOSIDE TRIPHOSPHATE HYDROLASE"/>
    <property type="match status" value="1"/>
</dbReference>
<dbReference type="PROSITE" id="PS51462">
    <property type="entry name" value="NUDIX"/>
    <property type="match status" value="1"/>
</dbReference>
<dbReference type="PANTHER" id="PTHR43758">
    <property type="entry name" value="7,8-DIHYDRO-8-OXOGUANINE TRIPHOSPHATASE"/>
    <property type="match status" value="1"/>
</dbReference>
<dbReference type="SUPFAM" id="SSF55811">
    <property type="entry name" value="Nudix"/>
    <property type="match status" value="1"/>
</dbReference>
<evidence type="ECO:0000256" key="7">
    <source>
        <dbReference type="ARBA" id="ARBA00022842"/>
    </source>
</evidence>
<evidence type="ECO:0000259" key="24">
    <source>
        <dbReference type="PROSITE" id="PS51462"/>
    </source>
</evidence>
<dbReference type="PRINTS" id="PR01403">
    <property type="entry name" value="8OXTPHPHTASE"/>
</dbReference>
<dbReference type="Pfam" id="PF00293">
    <property type="entry name" value="NUDIX"/>
    <property type="match status" value="1"/>
</dbReference>
<organism evidence="25 27">
    <name type="scientific">Didymodactylos carnosus</name>
    <dbReference type="NCBI Taxonomy" id="1234261"/>
    <lineage>
        <taxon>Eukaryota</taxon>
        <taxon>Metazoa</taxon>
        <taxon>Spiralia</taxon>
        <taxon>Gnathifera</taxon>
        <taxon>Rotifera</taxon>
        <taxon>Eurotatoria</taxon>
        <taxon>Bdelloidea</taxon>
        <taxon>Philodinida</taxon>
        <taxon>Philodinidae</taxon>
        <taxon>Didymodactylos</taxon>
    </lineage>
</organism>
<gene>
    <name evidence="25" type="ORF">GPM918_LOCUS6382</name>
    <name evidence="26" type="ORF">SRO942_LOCUS6382</name>
</gene>
<evidence type="ECO:0000313" key="27">
    <source>
        <dbReference type="Proteomes" id="UP000663829"/>
    </source>
</evidence>
<comment type="catalytic activity">
    <reaction evidence="11">
        <text>8-oxo-dGTP + H2O = 8-oxo-dGMP + diphosphate + H(+)</text>
        <dbReference type="Rhea" id="RHEA:31575"/>
        <dbReference type="ChEBI" id="CHEBI:15377"/>
        <dbReference type="ChEBI" id="CHEBI:15378"/>
        <dbReference type="ChEBI" id="CHEBI:33019"/>
        <dbReference type="ChEBI" id="CHEBI:63224"/>
        <dbReference type="ChEBI" id="CHEBI:77896"/>
    </reaction>
    <physiologicalReaction direction="left-to-right" evidence="11">
        <dbReference type="Rhea" id="RHEA:31576"/>
    </physiologicalReaction>
</comment>
<keyword evidence="8" id="KW-0539">Nucleus</keyword>
<evidence type="ECO:0000256" key="15">
    <source>
        <dbReference type="ARBA" id="ARBA00029673"/>
    </source>
</evidence>
<evidence type="ECO:0000256" key="19">
    <source>
        <dbReference type="ARBA" id="ARBA00032071"/>
    </source>
</evidence>
<dbReference type="CDD" id="cd03427">
    <property type="entry name" value="NUDIX_MTH1_Nudt1"/>
    <property type="match status" value="1"/>
</dbReference>
<comment type="catalytic activity">
    <reaction evidence="22">
        <text>N(6)-methyl-dATP + H2O = N(6)-methyl-dAMP + diphosphate + H(+)</text>
        <dbReference type="Rhea" id="RHEA:67604"/>
        <dbReference type="ChEBI" id="CHEBI:15377"/>
        <dbReference type="ChEBI" id="CHEBI:15378"/>
        <dbReference type="ChEBI" id="CHEBI:33019"/>
        <dbReference type="ChEBI" id="CHEBI:169976"/>
        <dbReference type="ChEBI" id="CHEBI:172872"/>
    </reaction>
    <physiologicalReaction direction="left-to-right" evidence="22">
        <dbReference type="Rhea" id="RHEA:67605"/>
    </physiologicalReaction>
</comment>
<evidence type="ECO:0000256" key="20">
    <source>
        <dbReference type="ARBA" id="ARBA00048002"/>
    </source>
</evidence>
<evidence type="ECO:0000313" key="25">
    <source>
        <dbReference type="EMBL" id="CAF0857002.1"/>
    </source>
</evidence>
<evidence type="ECO:0000256" key="10">
    <source>
        <dbReference type="ARBA" id="ARBA00024459"/>
    </source>
</evidence>
<dbReference type="InterPro" id="IPR003563">
    <property type="entry name" value="8ODP"/>
</dbReference>